<evidence type="ECO:0000313" key="12">
    <source>
        <dbReference type="Proteomes" id="UP000235116"/>
    </source>
</evidence>
<keyword evidence="6" id="KW-0418">Kinase</keyword>
<dbReference type="InterPro" id="IPR033417">
    <property type="entry name" value="CHASE8"/>
</dbReference>
<dbReference type="Gene3D" id="1.10.287.130">
    <property type="match status" value="1"/>
</dbReference>
<dbReference type="SMART" id="SM00387">
    <property type="entry name" value="HATPase_c"/>
    <property type="match status" value="1"/>
</dbReference>
<proteinExistence type="predicted"/>
<evidence type="ECO:0000256" key="4">
    <source>
        <dbReference type="ARBA" id="ARBA00022553"/>
    </source>
</evidence>
<dbReference type="PROSITE" id="PS50109">
    <property type="entry name" value="HIS_KIN"/>
    <property type="match status" value="1"/>
</dbReference>
<comment type="catalytic activity">
    <reaction evidence="1">
        <text>ATP + protein L-histidine = ADP + protein N-phospho-L-histidine.</text>
        <dbReference type="EC" id="2.7.13.3"/>
    </reaction>
</comment>
<dbReference type="EMBL" id="CP022684">
    <property type="protein sequence ID" value="AUM13813.1"/>
    <property type="molecule type" value="Genomic_DNA"/>
</dbReference>
<dbReference type="GO" id="GO:0000155">
    <property type="term" value="F:phosphorelay sensor kinase activity"/>
    <property type="evidence" value="ECO:0007669"/>
    <property type="project" value="InterPro"/>
</dbReference>
<keyword evidence="8" id="KW-0472">Membrane</keyword>
<dbReference type="InterPro" id="IPR003594">
    <property type="entry name" value="HATPase_dom"/>
</dbReference>
<dbReference type="SUPFAM" id="SSF158472">
    <property type="entry name" value="HAMP domain-like"/>
    <property type="match status" value="1"/>
</dbReference>
<dbReference type="InterPro" id="IPR036097">
    <property type="entry name" value="HisK_dim/P_sf"/>
</dbReference>
<dbReference type="PROSITE" id="PS50885">
    <property type="entry name" value="HAMP"/>
    <property type="match status" value="1"/>
</dbReference>
<dbReference type="InterPro" id="IPR004358">
    <property type="entry name" value="Sig_transdc_His_kin-like_C"/>
</dbReference>
<dbReference type="CDD" id="cd06225">
    <property type="entry name" value="HAMP"/>
    <property type="match status" value="1"/>
</dbReference>
<organism evidence="11 12">
    <name type="scientific">Ketobacter alkanivorans</name>
    <dbReference type="NCBI Taxonomy" id="1917421"/>
    <lineage>
        <taxon>Bacteria</taxon>
        <taxon>Pseudomonadati</taxon>
        <taxon>Pseudomonadota</taxon>
        <taxon>Gammaproteobacteria</taxon>
        <taxon>Pseudomonadales</taxon>
        <taxon>Ketobacteraceae</taxon>
        <taxon>Ketobacter</taxon>
    </lineage>
</organism>
<name>A0A2K9LNF8_9GAMM</name>
<feature type="domain" description="HAMP" evidence="10">
    <location>
        <begin position="184"/>
        <end position="237"/>
    </location>
</feature>
<gene>
    <name evidence="11" type="ORF">Kalk_15865</name>
</gene>
<evidence type="ECO:0000256" key="2">
    <source>
        <dbReference type="ARBA" id="ARBA00004370"/>
    </source>
</evidence>
<keyword evidence="8" id="KW-1133">Transmembrane helix</keyword>
<dbReference type="SMART" id="SM00304">
    <property type="entry name" value="HAMP"/>
    <property type="match status" value="1"/>
</dbReference>
<feature type="domain" description="Histidine kinase" evidence="9">
    <location>
        <begin position="300"/>
        <end position="531"/>
    </location>
</feature>
<protein>
    <recommendedName>
        <fullName evidence="3">histidine kinase</fullName>
        <ecNumber evidence="3">2.7.13.3</ecNumber>
    </recommendedName>
</protein>
<feature type="transmembrane region" description="Helical" evidence="8">
    <location>
        <begin position="161"/>
        <end position="180"/>
    </location>
</feature>
<evidence type="ECO:0000256" key="5">
    <source>
        <dbReference type="ARBA" id="ARBA00022679"/>
    </source>
</evidence>
<dbReference type="RefSeq" id="WP_101895188.1">
    <property type="nucleotide sequence ID" value="NZ_CP022684.1"/>
</dbReference>
<evidence type="ECO:0000313" key="11">
    <source>
        <dbReference type="EMBL" id="AUM13813.1"/>
    </source>
</evidence>
<dbReference type="Proteomes" id="UP000235116">
    <property type="component" value="Chromosome"/>
</dbReference>
<dbReference type="PRINTS" id="PR00344">
    <property type="entry name" value="BCTRLSENSOR"/>
</dbReference>
<dbReference type="Pfam" id="PF17152">
    <property type="entry name" value="CHASE8"/>
    <property type="match status" value="1"/>
</dbReference>
<dbReference type="KEGG" id="kak:Kalk_15865"/>
<evidence type="ECO:0000256" key="6">
    <source>
        <dbReference type="ARBA" id="ARBA00022777"/>
    </source>
</evidence>
<dbReference type="SUPFAM" id="SSF47384">
    <property type="entry name" value="Homodimeric domain of signal transducing histidine kinase"/>
    <property type="match status" value="1"/>
</dbReference>
<evidence type="ECO:0000256" key="7">
    <source>
        <dbReference type="SAM" id="Coils"/>
    </source>
</evidence>
<evidence type="ECO:0000256" key="1">
    <source>
        <dbReference type="ARBA" id="ARBA00000085"/>
    </source>
</evidence>
<dbReference type="Gene3D" id="6.10.340.10">
    <property type="match status" value="1"/>
</dbReference>
<evidence type="ECO:0000256" key="3">
    <source>
        <dbReference type="ARBA" id="ARBA00012438"/>
    </source>
</evidence>
<dbReference type="SUPFAM" id="SSF55874">
    <property type="entry name" value="ATPase domain of HSP90 chaperone/DNA topoisomerase II/histidine kinase"/>
    <property type="match status" value="1"/>
</dbReference>
<accession>A0A2K9LNF8</accession>
<dbReference type="CDD" id="cd00082">
    <property type="entry name" value="HisKA"/>
    <property type="match status" value="1"/>
</dbReference>
<evidence type="ECO:0000259" key="10">
    <source>
        <dbReference type="PROSITE" id="PS50885"/>
    </source>
</evidence>
<dbReference type="PANTHER" id="PTHR43065">
    <property type="entry name" value="SENSOR HISTIDINE KINASE"/>
    <property type="match status" value="1"/>
</dbReference>
<evidence type="ECO:0000256" key="8">
    <source>
        <dbReference type="SAM" id="Phobius"/>
    </source>
</evidence>
<dbReference type="Gene3D" id="3.30.565.10">
    <property type="entry name" value="Histidine kinase-like ATPase, C-terminal domain"/>
    <property type="match status" value="1"/>
</dbReference>
<dbReference type="AlphaFoldDB" id="A0A2K9LNF8"/>
<evidence type="ECO:0000259" key="9">
    <source>
        <dbReference type="PROSITE" id="PS50109"/>
    </source>
</evidence>
<keyword evidence="5" id="KW-0808">Transferase</keyword>
<keyword evidence="4" id="KW-0597">Phosphoprotein</keyword>
<dbReference type="PANTHER" id="PTHR43065:SF47">
    <property type="match status" value="1"/>
</dbReference>
<dbReference type="Pfam" id="PF00672">
    <property type="entry name" value="HAMP"/>
    <property type="match status" value="1"/>
</dbReference>
<dbReference type="InterPro" id="IPR003661">
    <property type="entry name" value="HisK_dim/P_dom"/>
</dbReference>
<dbReference type="InterPro" id="IPR003660">
    <property type="entry name" value="HAMP_dom"/>
</dbReference>
<keyword evidence="8" id="KW-0812">Transmembrane</keyword>
<keyword evidence="12" id="KW-1185">Reference proteome</keyword>
<dbReference type="GO" id="GO:0016020">
    <property type="term" value="C:membrane"/>
    <property type="evidence" value="ECO:0007669"/>
    <property type="project" value="UniProtKB-SubCell"/>
</dbReference>
<feature type="transmembrane region" description="Helical" evidence="8">
    <location>
        <begin position="6"/>
        <end position="25"/>
    </location>
</feature>
<keyword evidence="7" id="KW-0175">Coiled coil</keyword>
<reference evidence="12" key="1">
    <citation type="submission" date="2017-08" db="EMBL/GenBank/DDBJ databases">
        <title>Direct submision.</title>
        <authorList>
            <person name="Kim S.-J."/>
            <person name="Rhee S.-K."/>
        </authorList>
    </citation>
    <scope>NUCLEOTIDE SEQUENCE [LARGE SCALE GENOMIC DNA]</scope>
    <source>
        <strain evidence="12">GI5</strain>
    </source>
</reference>
<sequence length="544" mass="60103">MLNLNFGQKIFFSVLSVAGVSVLLISMPMLYNSANHYGEIATDHARTDSLMLSNMVAPALVFEREDMVEGILEILDQSPDVVSATVFALNPLDGSLVEFANYGDTSVTAHIALDDMFGSQVQRYDGFLVSVAPILSEQEVVGYIRLVVALTSVREHFQETLIYVLIAVVVSLFVASYLAMTSRRAIVKPIKDLNQVTQLIAETKDYSSRAVAVSEDEVGDLIQSFNAMLSVIEEYDSARKEKEAEIYQLNQDLEKKVDERTIELQNSMNVLNKTISDLRETQNKLVEQEKMASLGSLVAGVAHEINTPIGVGITASSHLSQSVADLQNKFLQGSLTKREFSESVDEMRETVLMIVKNLERSAALVKSFKMVAVDQSSDDLRSFNVKEYFENVLLSLKPKLKRTRHVVLLNVPEDLILYSSPGAMSQIITNLIMNSLIHGFEFMEAGEIEINAQQNGAEFILDYYDNGKGIPEEIQGRIFDPFVTTARNKGGSGLGTHILYNLVTQVLGGVVELKQGRSAGVHFQIRLPINSQGTMESVTRVGAQ</sequence>
<feature type="coiled-coil region" evidence="7">
    <location>
        <begin position="232"/>
        <end position="291"/>
    </location>
</feature>
<dbReference type="OrthoDB" id="1931120at2"/>
<comment type="subcellular location">
    <subcellularLocation>
        <location evidence="2">Membrane</location>
    </subcellularLocation>
</comment>
<dbReference type="InterPro" id="IPR036890">
    <property type="entry name" value="HATPase_C_sf"/>
</dbReference>
<dbReference type="InterPro" id="IPR005467">
    <property type="entry name" value="His_kinase_dom"/>
</dbReference>
<dbReference type="EC" id="2.7.13.3" evidence="3"/>
<dbReference type="Pfam" id="PF02518">
    <property type="entry name" value="HATPase_c"/>
    <property type="match status" value="1"/>
</dbReference>